<dbReference type="AlphaFoldDB" id="A0A1F6Y554"/>
<evidence type="ECO:0000313" key="1">
    <source>
        <dbReference type="EMBL" id="OGJ01511.1"/>
    </source>
</evidence>
<accession>A0A1F6Y554</accession>
<name>A0A1F6Y554_9BACT</name>
<dbReference type="EMBL" id="MFVU01000024">
    <property type="protein sequence ID" value="OGJ01511.1"/>
    <property type="molecule type" value="Genomic_DNA"/>
</dbReference>
<organism evidence="1 2">
    <name type="scientific">Candidatus Nomurabacteria bacterium RIFCSPLOWO2_12_FULL_44_11</name>
    <dbReference type="NCBI Taxonomy" id="1801796"/>
    <lineage>
        <taxon>Bacteria</taxon>
        <taxon>Candidatus Nomuraibacteriota</taxon>
    </lineage>
</organism>
<proteinExistence type="predicted"/>
<gene>
    <name evidence="1" type="ORF">A3G53_00140</name>
</gene>
<reference evidence="1 2" key="1">
    <citation type="journal article" date="2016" name="Nat. Commun.">
        <title>Thousands of microbial genomes shed light on interconnected biogeochemical processes in an aquifer system.</title>
        <authorList>
            <person name="Anantharaman K."/>
            <person name="Brown C.T."/>
            <person name="Hug L.A."/>
            <person name="Sharon I."/>
            <person name="Castelle C.J."/>
            <person name="Probst A.J."/>
            <person name="Thomas B.C."/>
            <person name="Singh A."/>
            <person name="Wilkins M.J."/>
            <person name="Karaoz U."/>
            <person name="Brodie E.L."/>
            <person name="Williams K.H."/>
            <person name="Hubbard S.S."/>
            <person name="Banfield J.F."/>
        </authorList>
    </citation>
    <scope>NUCLEOTIDE SEQUENCE [LARGE SCALE GENOMIC DNA]</scope>
</reference>
<protein>
    <submittedName>
        <fullName evidence="1">Uncharacterized protein</fullName>
    </submittedName>
</protein>
<dbReference type="Proteomes" id="UP000178645">
    <property type="component" value="Unassembled WGS sequence"/>
</dbReference>
<comment type="caution">
    <text evidence="1">The sequence shown here is derived from an EMBL/GenBank/DDBJ whole genome shotgun (WGS) entry which is preliminary data.</text>
</comment>
<evidence type="ECO:0000313" key="2">
    <source>
        <dbReference type="Proteomes" id="UP000178645"/>
    </source>
</evidence>
<sequence length="363" mass="42856">MCTGLRGKKFNYRNMQHTKEEYEKILKDYKLDTFSGMEKAQKEFNSFLEKYPRRYAQNFQSLNCNGDIVSTSKNCKYCFITKGSENCRYSDFAGDAKNPDKDCYDLTMSGGVSESYECVVGDHSQLNFFALFSVKSQDIRYTQHCHNCKHCFGCAGLRNANYCIFNKQYTKEEYKNLIPKIIKQMNEIPYKDKKGNIYKYGEYFPIELSYFGYNESCAMEQWFLTEKQVKHEGYNWQENIQRTTGKETLLPENIPDNINDINDDILHEVLACTKCKRNYKIVSNELLFYQKMKIPIPRKCFHCRHAARLARTNPFKLWHRNCMCDKLDHSHGKGKCEVEFETSYAPERPEIVYCEKCYQGEVY</sequence>